<sequence length="78" mass="8811">MDISANALIQNRVWTGITYRTNSEIIGMAGWQVSPQLRVTYSFDYPTGDLSSLNSGSHEISLQFDFGYKINTANPRFF</sequence>
<evidence type="ECO:0000313" key="1">
    <source>
        <dbReference type="EMBL" id="GAO29037.1"/>
    </source>
</evidence>
<dbReference type="AlphaFoldDB" id="A0A0E9LTZ1"/>
<accession>A0A0E9LTZ1</accession>
<dbReference type="EMBL" id="BAZW01000006">
    <property type="protein sequence ID" value="GAO29037.1"/>
    <property type="molecule type" value="Genomic_DNA"/>
</dbReference>
<organism evidence="1 2">
    <name type="scientific">Geofilum rubicundum JCM 15548</name>
    <dbReference type="NCBI Taxonomy" id="1236989"/>
    <lineage>
        <taxon>Bacteria</taxon>
        <taxon>Pseudomonadati</taxon>
        <taxon>Bacteroidota</taxon>
        <taxon>Bacteroidia</taxon>
        <taxon>Marinilabiliales</taxon>
        <taxon>Marinilabiliaceae</taxon>
        <taxon>Geofilum</taxon>
    </lineage>
</organism>
<dbReference type="Proteomes" id="UP000032900">
    <property type="component" value="Unassembled WGS sequence"/>
</dbReference>
<dbReference type="STRING" id="1236989.JCM15548_11192"/>
<comment type="caution">
    <text evidence="1">The sequence shown here is derived from an EMBL/GenBank/DDBJ whole genome shotgun (WGS) entry which is preliminary data.</text>
</comment>
<dbReference type="InterPro" id="IPR019861">
    <property type="entry name" value="PorP/SprF_Bacteroidetes"/>
</dbReference>
<name>A0A0E9LTZ1_9BACT</name>
<keyword evidence="2" id="KW-1185">Reference proteome</keyword>
<protein>
    <recommendedName>
        <fullName evidence="3">Type IX secretion system membrane protein PorP/SprF</fullName>
    </recommendedName>
</protein>
<dbReference type="Pfam" id="PF11751">
    <property type="entry name" value="PorP_SprF"/>
    <property type="match status" value="1"/>
</dbReference>
<proteinExistence type="predicted"/>
<gene>
    <name evidence="1" type="ORF">JCM15548_11192</name>
</gene>
<evidence type="ECO:0000313" key="2">
    <source>
        <dbReference type="Proteomes" id="UP000032900"/>
    </source>
</evidence>
<evidence type="ECO:0008006" key="3">
    <source>
        <dbReference type="Google" id="ProtNLM"/>
    </source>
</evidence>
<reference evidence="1 2" key="1">
    <citation type="journal article" date="2015" name="Microbes Environ.">
        <title>Distribution and evolution of nitrogen fixation genes in the phylum bacteroidetes.</title>
        <authorList>
            <person name="Inoue J."/>
            <person name="Oshima K."/>
            <person name="Suda W."/>
            <person name="Sakamoto M."/>
            <person name="Iino T."/>
            <person name="Noda S."/>
            <person name="Hongoh Y."/>
            <person name="Hattori M."/>
            <person name="Ohkuma M."/>
        </authorList>
    </citation>
    <scope>NUCLEOTIDE SEQUENCE [LARGE SCALE GENOMIC DNA]</scope>
    <source>
        <strain evidence="1">JCM 15548</strain>
    </source>
</reference>